<proteinExistence type="predicted"/>
<sequence length="117" mass="13135">MSYIFDIEDVTVWSPALRVGKLYVGMARDLADSLGTSMGITVMASDFWEIELDNFDSFVRMMNAEYFSSEHPVLKVLVGAVLAPSIILLERGGNSIVPRSAEEREFFDRAHELSMPQ</sequence>
<keyword evidence="2" id="KW-1185">Reference proteome</keyword>
<dbReference type="Pfam" id="PF19564">
    <property type="entry name" value="DUF6086"/>
    <property type="match status" value="1"/>
</dbReference>
<evidence type="ECO:0000313" key="2">
    <source>
        <dbReference type="Proteomes" id="UP000638263"/>
    </source>
</evidence>
<reference evidence="1" key="1">
    <citation type="journal article" date="2014" name="Int. J. Syst. Evol. Microbiol.">
        <title>Complete genome sequence of Corynebacterium casei LMG S-19264T (=DSM 44701T), isolated from a smear-ripened cheese.</title>
        <authorList>
            <consortium name="US DOE Joint Genome Institute (JGI-PGF)"/>
            <person name="Walter F."/>
            <person name="Albersmeier A."/>
            <person name="Kalinowski J."/>
            <person name="Ruckert C."/>
        </authorList>
    </citation>
    <scope>NUCLEOTIDE SEQUENCE</scope>
    <source>
        <strain evidence="1">CGMCC 4.3508</strain>
    </source>
</reference>
<dbReference type="AlphaFoldDB" id="A0A917RTT2"/>
<dbReference type="InterPro" id="IPR045732">
    <property type="entry name" value="DUF6086"/>
</dbReference>
<dbReference type="Proteomes" id="UP000638263">
    <property type="component" value="Unassembled WGS sequence"/>
</dbReference>
<organism evidence="1 2">
    <name type="scientific">Nocardia jinanensis</name>
    <dbReference type="NCBI Taxonomy" id="382504"/>
    <lineage>
        <taxon>Bacteria</taxon>
        <taxon>Bacillati</taxon>
        <taxon>Actinomycetota</taxon>
        <taxon>Actinomycetes</taxon>
        <taxon>Mycobacteriales</taxon>
        <taxon>Nocardiaceae</taxon>
        <taxon>Nocardia</taxon>
    </lineage>
</organism>
<name>A0A917RTT2_9NOCA</name>
<dbReference type="EMBL" id="BMMH01000011">
    <property type="protein sequence ID" value="GGL27950.1"/>
    <property type="molecule type" value="Genomic_DNA"/>
</dbReference>
<evidence type="ECO:0000313" key="1">
    <source>
        <dbReference type="EMBL" id="GGL27950.1"/>
    </source>
</evidence>
<gene>
    <name evidence="1" type="ORF">GCM10011588_48460</name>
</gene>
<reference evidence="1" key="2">
    <citation type="submission" date="2020-09" db="EMBL/GenBank/DDBJ databases">
        <authorList>
            <person name="Sun Q."/>
            <person name="Zhou Y."/>
        </authorList>
    </citation>
    <scope>NUCLEOTIDE SEQUENCE</scope>
    <source>
        <strain evidence="1">CGMCC 4.3508</strain>
    </source>
</reference>
<protein>
    <submittedName>
        <fullName evidence="1">Uncharacterized protein</fullName>
    </submittedName>
</protein>
<accession>A0A917RTT2</accession>
<comment type="caution">
    <text evidence="1">The sequence shown here is derived from an EMBL/GenBank/DDBJ whole genome shotgun (WGS) entry which is preliminary data.</text>
</comment>